<reference evidence="7" key="1">
    <citation type="submission" date="2019-09" db="EMBL/GenBank/DDBJ databases">
        <authorList>
            <person name="Zhang L."/>
        </authorList>
    </citation>
    <scope>NUCLEOTIDE SEQUENCE</scope>
</reference>
<dbReference type="EMBL" id="LR721779">
    <property type="protein sequence ID" value="VVV89953.1"/>
    <property type="molecule type" value="Genomic_DNA"/>
</dbReference>
<name>A0A5K0ZGV6_9MAGN</name>
<evidence type="ECO:0000256" key="5">
    <source>
        <dbReference type="RuleBase" id="RU004336"/>
    </source>
</evidence>
<evidence type="ECO:0000256" key="1">
    <source>
        <dbReference type="ARBA" id="ARBA00008773"/>
    </source>
</evidence>
<feature type="region of interest" description="Disordered" evidence="6">
    <location>
        <begin position="63"/>
        <end position="85"/>
    </location>
</feature>
<dbReference type="Gene3D" id="3.20.20.80">
    <property type="entry name" value="Glycosidases"/>
    <property type="match status" value="1"/>
</dbReference>
<dbReference type="SUPFAM" id="SSF51445">
    <property type="entry name" value="(Trans)glycosidases"/>
    <property type="match status" value="1"/>
</dbReference>
<dbReference type="PROSITE" id="PS00587">
    <property type="entry name" value="GLYCOSYL_HYDROL_F17"/>
    <property type="match status" value="1"/>
</dbReference>
<dbReference type="InterPro" id="IPR000490">
    <property type="entry name" value="Glyco_hydro_17"/>
</dbReference>
<evidence type="ECO:0008006" key="8">
    <source>
        <dbReference type="Google" id="ProtNLM"/>
    </source>
</evidence>
<dbReference type="PANTHER" id="PTHR32227">
    <property type="entry name" value="GLUCAN ENDO-1,3-BETA-GLUCOSIDASE BG1-RELATED-RELATED"/>
    <property type="match status" value="1"/>
</dbReference>
<evidence type="ECO:0000256" key="2">
    <source>
        <dbReference type="ARBA" id="ARBA00022801"/>
    </source>
</evidence>
<gene>
    <name evidence="7" type="ORF">NYM_LOCUS11026</name>
</gene>
<comment type="similarity">
    <text evidence="1 4">Belongs to the glycosyl hydrolase 17 family.</text>
</comment>
<feature type="compositionally biased region" description="Pro residues" evidence="6">
    <location>
        <begin position="73"/>
        <end position="84"/>
    </location>
</feature>
<dbReference type="InterPro" id="IPR044965">
    <property type="entry name" value="Glyco_hydro_17_plant"/>
</dbReference>
<proteinExistence type="inferred from homology"/>
<evidence type="ECO:0000256" key="4">
    <source>
        <dbReference type="RuleBase" id="RU004335"/>
    </source>
</evidence>
<dbReference type="AlphaFoldDB" id="A0A5K0ZGV6"/>
<dbReference type="GO" id="GO:0005975">
    <property type="term" value="P:carbohydrate metabolic process"/>
    <property type="evidence" value="ECO:0007669"/>
    <property type="project" value="InterPro"/>
</dbReference>
<organism evidence="7">
    <name type="scientific">Nymphaea colorata</name>
    <name type="common">pocket water lily</name>
    <dbReference type="NCBI Taxonomy" id="210225"/>
    <lineage>
        <taxon>Eukaryota</taxon>
        <taxon>Viridiplantae</taxon>
        <taxon>Streptophyta</taxon>
        <taxon>Embryophyta</taxon>
        <taxon>Tracheophyta</taxon>
        <taxon>Spermatophyta</taxon>
        <taxon>Magnoliopsida</taxon>
        <taxon>Nymphaeales</taxon>
        <taxon>Nymphaeaceae</taxon>
        <taxon>Nymphaea</taxon>
    </lineage>
</organism>
<protein>
    <recommendedName>
        <fullName evidence="8">Glucan endo-1,3-beta-D-glucosidase</fullName>
    </recommendedName>
</protein>
<keyword evidence="3 5" id="KW-0326">Glycosidase</keyword>
<accession>A0A5K0ZGV6</accession>
<sequence>MQNKGVVLLDNALFRPISPTKEEVDPNTLLHYNKVIDAMIDSSYASMENLNFSDVPILITETGWPSKGDPNKSPTPPSTMPMPTTPAHKLIELMSRAGARLCIIESSSSLC</sequence>
<evidence type="ECO:0000256" key="6">
    <source>
        <dbReference type="SAM" id="MobiDB-lite"/>
    </source>
</evidence>
<keyword evidence="2 5" id="KW-0378">Hydrolase</keyword>
<dbReference type="InterPro" id="IPR017853">
    <property type="entry name" value="GH"/>
</dbReference>
<dbReference type="Gramene" id="NC14G0281090.1">
    <property type="protein sequence ID" value="NC14G0281090.1:cds"/>
    <property type="gene ID" value="NC14G0281090"/>
</dbReference>
<dbReference type="GO" id="GO:0004553">
    <property type="term" value="F:hydrolase activity, hydrolyzing O-glycosyl compounds"/>
    <property type="evidence" value="ECO:0007669"/>
    <property type="project" value="InterPro"/>
</dbReference>
<evidence type="ECO:0000256" key="3">
    <source>
        <dbReference type="ARBA" id="ARBA00023295"/>
    </source>
</evidence>
<evidence type="ECO:0000313" key="7">
    <source>
        <dbReference type="EMBL" id="VVV89953.1"/>
    </source>
</evidence>
<dbReference type="Pfam" id="PF00332">
    <property type="entry name" value="Glyco_hydro_17"/>
    <property type="match status" value="1"/>
</dbReference>